<evidence type="ECO:0000313" key="3">
    <source>
        <dbReference type="EMBL" id="KKP65498.1"/>
    </source>
</evidence>
<dbReference type="EMBL" id="LBPV01000020">
    <property type="protein sequence ID" value="KKP65498.1"/>
    <property type="molecule type" value="Genomic_DNA"/>
</dbReference>
<dbReference type="GO" id="GO:0016787">
    <property type="term" value="F:hydrolase activity"/>
    <property type="evidence" value="ECO:0007669"/>
    <property type="project" value="UniProtKB-KW"/>
</dbReference>
<dbReference type="SUPFAM" id="SSF55811">
    <property type="entry name" value="Nudix"/>
    <property type="match status" value="1"/>
</dbReference>
<proteinExistence type="predicted"/>
<protein>
    <recommendedName>
        <fullName evidence="2">Nudix hydrolase domain-containing protein</fullName>
    </recommendedName>
</protein>
<accession>A0A0G0B7Z3</accession>
<evidence type="ECO:0000259" key="2">
    <source>
        <dbReference type="PROSITE" id="PS51462"/>
    </source>
</evidence>
<evidence type="ECO:0000256" key="1">
    <source>
        <dbReference type="ARBA" id="ARBA00022801"/>
    </source>
</evidence>
<sequence length="177" mass="20579">MRYIIGMNTSKFNSYTMDTTDVLAQTIFVPEQNFDLKLVSTPLVFPFLEEKVMLTLDKTGFWNPLGGHMKKGETIEKTLLRESLEEAGVEIGNIEYIGYIEFTTLEFRSEKSKNYPKKSHLPIAIADIVNLLQNWTPLETQERKIMSTKDALQKLKIRTDNNQMFDIFMFILKNLKK</sequence>
<reference evidence="3 4" key="1">
    <citation type="journal article" date="2015" name="Nature">
        <title>rRNA introns, odd ribosomes, and small enigmatic genomes across a large radiation of phyla.</title>
        <authorList>
            <person name="Brown C.T."/>
            <person name="Hug L.A."/>
            <person name="Thomas B.C."/>
            <person name="Sharon I."/>
            <person name="Castelle C.J."/>
            <person name="Singh A."/>
            <person name="Wilkins M.J."/>
            <person name="Williams K.H."/>
            <person name="Banfield J.F."/>
        </authorList>
    </citation>
    <scope>NUCLEOTIDE SEQUENCE [LARGE SCALE GENOMIC DNA]</scope>
</reference>
<dbReference type="Pfam" id="PF00293">
    <property type="entry name" value="NUDIX"/>
    <property type="match status" value="1"/>
</dbReference>
<name>A0A0G0B7Z3_9BACT</name>
<dbReference type="Gene3D" id="3.90.79.10">
    <property type="entry name" value="Nucleoside Triphosphate Pyrophosphohydrolase"/>
    <property type="match status" value="1"/>
</dbReference>
<dbReference type="Proteomes" id="UP000033866">
    <property type="component" value="Unassembled WGS sequence"/>
</dbReference>
<dbReference type="InterPro" id="IPR015797">
    <property type="entry name" value="NUDIX_hydrolase-like_dom_sf"/>
</dbReference>
<evidence type="ECO:0000313" key="4">
    <source>
        <dbReference type="Proteomes" id="UP000033866"/>
    </source>
</evidence>
<dbReference type="PROSITE" id="PS00893">
    <property type="entry name" value="NUDIX_BOX"/>
    <property type="match status" value="1"/>
</dbReference>
<comment type="caution">
    <text evidence="3">The sequence shown here is derived from an EMBL/GenBank/DDBJ whole genome shotgun (WGS) entry which is preliminary data.</text>
</comment>
<dbReference type="AlphaFoldDB" id="A0A0G0B7Z3"/>
<gene>
    <name evidence="3" type="ORF">UR61_C0020G0007</name>
</gene>
<organism evidence="3 4">
    <name type="scientific">candidate division WS6 bacterium GW2011_GWE1_34_7</name>
    <dbReference type="NCBI Taxonomy" id="1619093"/>
    <lineage>
        <taxon>Bacteria</taxon>
        <taxon>Candidatus Dojkabacteria</taxon>
    </lineage>
</organism>
<dbReference type="InterPro" id="IPR020084">
    <property type="entry name" value="NUDIX_hydrolase_CS"/>
</dbReference>
<dbReference type="PROSITE" id="PS51462">
    <property type="entry name" value="NUDIX"/>
    <property type="match status" value="1"/>
</dbReference>
<dbReference type="InterPro" id="IPR000086">
    <property type="entry name" value="NUDIX_hydrolase_dom"/>
</dbReference>
<keyword evidence="1" id="KW-0378">Hydrolase</keyword>
<feature type="domain" description="Nudix hydrolase" evidence="2">
    <location>
        <begin position="37"/>
        <end position="172"/>
    </location>
</feature>